<reference evidence="2" key="1">
    <citation type="submission" date="2009-12" db="EMBL/GenBank/DDBJ databases">
        <authorList>
            <person name="Weinstock G."/>
            <person name="Sodergren E."/>
            <person name="Clifton S."/>
            <person name="Fulton L."/>
            <person name="Fulton B."/>
            <person name="Courtney L."/>
            <person name="Fronick C."/>
            <person name="Harrison M."/>
            <person name="Strong C."/>
            <person name="Farmer C."/>
            <person name="Delahaunty K."/>
            <person name="Markovic C."/>
            <person name="Hall O."/>
            <person name="Minx P."/>
            <person name="Tomlinson C."/>
            <person name="Mitreva M."/>
            <person name="Nelson J."/>
            <person name="Hou S."/>
            <person name="Wollam A."/>
            <person name="Pepin K.H."/>
            <person name="Johnson M."/>
            <person name="Bhonagiri V."/>
            <person name="Nash W.E."/>
            <person name="Warren W."/>
            <person name="Chinwalla A."/>
            <person name="Mardis E.R."/>
            <person name="Wilson R.K."/>
        </authorList>
    </citation>
    <scope>NUCLEOTIDE SEQUENCE [LARGE SCALE GENOMIC DNA]</scope>
    <source>
        <strain evidence="2">DSM 15176</strain>
    </source>
</reference>
<feature type="transmembrane region" description="Helical" evidence="1">
    <location>
        <begin position="54"/>
        <end position="78"/>
    </location>
</feature>
<gene>
    <name evidence="2" type="ORF">SUBVAR_05399</name>
</gene>
<dbReference type="HOGENOM" id="CLU_1915998_0_0_9"/>
<keyword evidence="1" id="KW-0472">Membrane</keyword>
<evidence type="ECO:0000256" key="1">
    <source>
        <dbReference type="SAM" id="Phobius"/>
    </source>
</evidence>
<sequence>MSKNQIQARVNKNYRTQTKETVEKLSVLVYTIAIERLLHAGGSMKDLYDVARHLVWLTQFGLSVCVPPILFVPISVWLRKALSLGSWIVAVGVILGILGAVSSLRYSLKAIERQGREPKKKSSPPVSFNHHG</sequence>
<dbReference type="eggNOG" id="ENOG502ZR5F">
    <property type="taxonomic scope" value="Bacteria"/>
</dbReference>
<name>D1PM41_9FIRM</name>
<proteinExistence type="predicted"/>
<feature type="transmembrane region" description="Helical" evidence="1">
    <location>
        <begin position="84"/>
        <end position="106"/>
    </location>
</feature>
<keyword evidence="3" id="KW-1185">Reference proteome</keyword>
<keyword evidence="1" id="KW-0812">Transmembrane</keyword>
<dbReference type="STRING" id="411471.SUBVAR_05399"/>
<accession>D1PM41</accession>
<evidence type="ECO:0000313" key="2">
    <source>
        <dbReference type="EMBL" id="EFB75626.1"/>
    </source>
</evidence>
<keyword evidence="1" id="KW-1133">Transmembrane helix</keyword>
<dbReference type="EMBL" id="ACBY02000023">
    <property type="protein sequence ID" value="EFB75626.1"/>
    <property type="molecule type" value="Genomic_DNA"/>
</dbReference>
<dbReference type="AlphaFoldDB" id="D1PM41"/>
<protein>
    <submittedName>
        <fullName evidence="2">Uncharacterized protein</fullName>
    </submittedName>
</protein>
<dbReference type="Proteomes" id="UP000003438">
    <property type="component" value="Unassembled WGS sequence"/>
</dbReference>
<organism evidence="2 3">
    <name type="scientific">Subdoligranulum variabile DSM 15176</name>
    <dbReference type="NCBI Taxonomy" id="411471"/>
    <lineage>
        <taxon>Bacteria</taxon>
        <taxon>Bacillati</taxon>
        <taxon>Bacillota</taxon>
        <taxon>Clostridia</taxon>
        <taxon>Eubacteriales</taxon>
        <taxon>Oscillospiraceae</taxon>
        <taxon>Subdoligranulum</taxon>
    </lineage>
</organism>
<comment type="caution">
    <text evidence="2">The sequence shown here is derived from an EMBL/GenBank/DDBJ whole genome shotgun (WGS) entry which is preliminary data.</text>
</comment>
<evidence type="ECO:0000313" key="3">
    <source>
        <dbReference type="Proteomes" id="UP000003438"/>
    </source>
</evidence>